<dbReference type="PANTHER" id="PTHR47870:SF1">
    <property type="entry name" value="CYTOCHROME C-TYPE BIOGENESIS PROTEIN CCMH"/>
    <property type="match status" value="1"/>
</dbReference>
<reference evidence="8 9" key="1">
    <citation type="submission" date="2020-04" db="EMBL/GenBank/DDBJ databases">
        <authorList>
            <person name="Yoon J."/>
        </authorList>
    </citation>
    <scope>NUCLEOTIDE SEQUENCE [LARGE SCALE GENOMIC DNA]</scope>
    <source>
        <strain evidence="8 9">KMU-166</strain>
    </source>
</reference>
<feature type="domain" description="Cytochrome c-type biogenesis protein H TPR" evidence="7">
    <location>
        <begin position="183"/>
        <end position="262"/>
    </location>
</feature>
<keyword evidence="3" id="KW-0201">Cytochrome c-type biogenesis</keyword>
<evidence type="ECO:0000313" key="8">
    <source>
        <dbReference type="EMBL" id="NKI16971.1"/>
    </source>
</evidence>
<evidence type="ECO:0000256" key="2">
    <source>
        <dbReference type="ARBA" id="ARBA00022737"/>
    </source>
</evidence>
<evidence type="ECO:0000256" key="4">
    <source>
        <dbReference type="ARBA" id="ARBA00022803"/>
    </source>
</evidence>
<evidence type="ECO:0000256" key="1">
    <source>
        <dbReference type="ARBA" id="ARBA00004196"/>
    </source>
</evidence>
<organism evidence="8 9">
    <name type="scientific">Spongiibacter thalassae</name>
    <dbReference type="NCBI Taxonomy" id="2721624"/>
    <lineage>
        <taxon>Bacteria</taxon>
        <taxon>Pseudomonadati</taxon>
        <taxon>Pseudomonadota</taxon>
        <taxon>Gammaproteobacteria</taxon>
        <taxon>Cellvibrionales</taxon>
        <taxon>Spongiibacteraceae</taxon>
        <taxon>Spongiibacter</taxon>
    </lineage>
</organism>
<dbReference type="RefSeq" id="WP_168449506.1">
    <property type="nucleotide sequence ID" value="NZ_JAAWWK010000002.1"/>
</dbReference>
<evidence type="ECO:0000259" key="6">
    <source>
        <dbReference type="Pfam" id="PF23892"/>
    </source>
</evidence>
<dbReference type="NCBIfam" id="TIGR03142">
    <property type="entry name" value="cytochro_ccmI"/>
    <property type="match status" value="1"/>
</dbReference>
<dbReference type="SUPFAM" id="SSF48452">
    <property type="entry name" value="TPR-like"/>
    <property type="match status" value="1"/>
</dbReference>
<dbReference type="InterPro" id="IPR017560">
    <property type="entry name" value="Cyt_c_biogenesis_CcmI"/>
</dbReference>
<keyword evidence="9" id="KW-1185">Reference proteome</keyword>
<keyword evidence="4 5" id="KW-0802">TPR repeat</keyword>
<proteinExistence type="predicted"/>
<dbReference type="InterPro" id="IPR051263">
    <property type="entry name" value="C-type_cytochrome_biogenesis"/>
</dbReference>
<evidence type="ECO:0000259" key="7">
    <source>
        <dbReference type="Pfam" id="PF23914"/>
    </source>
</evidence>
<dbReference type="Pfam" id="PF23914">
    <property type="entry name" value="TPR_CcmH_CycH"/>
    <property type="match status" value="1"/>
</dbReference>
<dbReference type="Pfam" id="PF23892">
    <property type="entry name" value="Ig_CycH"/>
    <property type="match status" value="1"/>
</dbReference>
<dbReference type="PANTHER" id="PTHR47870">
    <property type="entry name" value="CYTOCHROME C-TYPE BIOGENESIS PROTEIN CCMH"/>
    <property type="match status" value="1"/>
</dbReference>
<dbReference type="InterPro" id="IPR011990">
    <property type="entry name" value="TPR-like_helical_dom_sf"/>
</dbReference>
<evidence type="ECO:0000256" key="3">
    <source>
        <dbReference type="ARBA" id="ARBA00022748"/>
    </source>
</evidence>
<accession>A0ABX1GCU2</accession>
<evidence type="ECO:0000313" key="9">
    <source>
        <dbReference type="Proteomes" id="UP000765845"/>
    </source>
</evidence>
<dbReference type="SMART" id="SM00028">
    <property type="entry name" value="TPR"/>
    <property type="match status" value="3"/>
</dbReference>
<feature type="domain" description="Cytochrome c-type biogenesis protein H Ig-like" evidence="6">
    <location>
        <begin position="288"/>
        <end position="394"/>
    </location>
</feature>
<comment type="subcellular location">
    <subcellularLocation>
        <location evidence="1">Cell envelope</location>
    </subcellularLocation>
</comment>
<sequence length="397" mass="43088">MEIYFGIGALSLLAIGFCALALRQPPQHNDTQLRRGAQRTFYQQRVAELQAERDAATITAEQFDELRGELDLQLLAENSDTSSAAERAARGPIIATLVLVPVLAWLLYDYLGYQRDLALRDMQKALITKAEPTREDLAEFENLVTEILERRPDNAQLLIMMAGIRRQQGNYVEAVPYYRELQRLYPKDADVLAQLAQARYLAQNRQLDKESAELLSQALAINPDQGTALGVLGIDAFGRGDFASALNYWQRLLPQLPANSSEARVIASGVAAAKEKAIAAGTLEGISVDLNIDTSLGSVPASVLFVVAKSNDGNPMPVAALRIPLAAGESPPSTVHLTDGDVIRQGQTLKDFEALSLAAHLSMSGTAIRRAGDWVSTPVTVNTADKAAAQLSIDRQL</sequence>
<dbReference type="Gene3D" id="1.25.40.10">
    <property type="entry name" value="Tetratricopeptide repeat domain"/>
    <property type="match status" value="1"/>
</dbReference>
<dbReference type="PROSITE" id="PS50005">
    <property type="entry name" value="TPR"/>
    <property type="match status" value="1"/>
</dbReference>
<dbReference type="EMBL" id="JAAWWK010000002">
    <property type="protein sequence ID" value="NKI16971.1"/>
    <property type="molecule type" value="Genomic_DNA"/>
</dbReference>
<comment type="caution">
    <text evidence="8">The sequence shown here is derived from an EMBL/GenBank/DDBJ whole genome shotgun (WGS) entry which is preliminary data.</text>
</comment>
<dbReference type="InterPro" id="IPR056412">
    <property type="entry name" value="Ig_CycH"/>
</dbReference>
<evidence type="ECO:0000256" key="5">
    <source>
        <dbReference type="PROSITE-ProRule" id="PRU00339"/>
    </source>
</evidence>
<gene>
    <name evidence="8" type="primary">ccmI</name>
    <name evidence="8" type="ORF">HCU74_06000</name>
</gene>
<feature type="repeat" description="TPR" evidence="5">
    <location>
        <begin position="155"/>
        <end position="188"/>
    </location>
</feature>
<dbReference type="Proteomes" id="UP000765845">
    <property type="component" value="Unassembled WGS sequence"/>
</dbReference>
<dbReference type="InterPro" id="IPR019734">
    <property type="entry name" value="TPR_rpt"/>
</dbReference>
<protein>
    <submittedName>
        <fullName evidence="8">C-type cytochrome biogenesis protein CcmI</fullName>
    </submittedName>
</protein>
<name>A0ABX1GCU2_9GAMM</name>
<keyword evidence="2" id="KW-0677">Repeat</keyword>
<dbReference type="InterPro" id="IPR056413">
    <property type="entry name" value="TPR_CcmH_CycH"/>
</dbReference>